<proteinExistence type="predicted"/>
<reference evidence="14" key="1">
    <citation type="journal article" date="2006" name="Science">
        <title>Ancient noncoding elements conserved in the human genome.</title>
        <authorList>
            <person name="Venkatesh B."/>
            <person name="Kirkness E.F."/>
            <person name="Loh Y.H."/>
            <person name="Halpern A.L."/>
            <person name="Lee A.P."/>
            <person name="Johnson J."/>
            <person name="Dandona N."/>
            <person name="Viswanathan L.D."/>
            <person name="Tay A."/>
            <person name="Venter J.C."/>
            <person name="Strausberg R.L."/>
            <person name="Brenner S."/>
        </authorList>
    </citation>
    <scope>NUCLEOTIDE SEQUENCE [LARGE SCALE GENOMIC DNA]</scope>
</reference>
<dbReference type="GO" id="GO:0008270">
    <property type="term" value="F:zinc ion binding"/>
    <property type="evidence" value="ECO:0007669"/>
    <property type="project" value="UniProtKB-KW"/>
</dbReference>
<reference evidence="14" key="2">
    <citation type="journal article" date="2007" name="PLoS Biol.">
        <title>Survey sequencing and comparative analysis of the elephant shark (Callorhinchus milii) genome.</title>
        <authorList>
            <person name="Venkatesh B."/>
            <person name="Kirkness E.F."/>
            <person name="Loh Y.H."/>
            <person name="Halpern A.L."/>
            <person name="Lee A.P."/>
            <person name="Johnson J."/>
            <person name="Dandona N."/>
            <person name="Viswanathan L.D."/>
            <person name="Tay A."/>
            <person name="Venter J.C."/>
            <person name="Strausberg R.L."/>
            <person name="Brenner S."/>
        </authorList>
    </citation>
    <scope>NUCLEOTIDE SEQUENCE [LARGE SCALE GENOMIC DNA]</scope>
</reference>
<comment type="subcellular location">
    <subcellularLocation>
        <location evidence="1">Nucleus</location>
    </subcellularLocation>
</comment>
<dbReference type="GO" id="GO:0000981">
    <property type="term" value="F:DNA-binding transcription factor activity, RNA polymerase II-specific"/>
    <property type="evidence" value="ECO:0007669"/>
    <property type="project" value="TreeGrafter"/>
</dbReference>
<dbReference type="PANTHER" id="PTHR10071">
    <property type="entry name" value="TRANSCRIPTION FACTOR GATA FAMILY MEMBER"/>
    <property type="match status" value="1"/>
</dbReference>
<keyword evidence="8" id="KW-0010">Activator</keyword>
<dbReference type="PANTHER" id="PTHR10071:SF190">
    <property type="entry name" value="ERYTHROID TRANSCRIPTION FACTOR"/>
    <property type="match status" value="1"/>
</dbReference>
<dbReference type="GeneTree" id="ENSGT00940000156315"/>
<dbReference type="PRINTS" id="PR00619">
    <property type="entry name" value="GATAZNFINGER"/>
</dbReference>
<sequence length="268" mass="29036">MGFTGEKLSAQGVKLERCSPLNPELCPLGTEPLLASPGFSHFAPVQGFTAGFYGTPHSGYLEEATAGKLRNRRSLSPSESRECVNCGATATPLWRRDGTGHYLCNACGLYHKMNGQNRPLIRPKKRLIVSKRAGTQCANCHTCTTTLWRRNATGDPVCNACGLYYKLHKVSHPLPVCVCHTVTLMHKMSTKSKKGKKHVDSYTATSKGLTAEGISFPLTSVPLPNPGLSLDPDYPYPHLLASPSALHPLSYSPQLHPSLCSNMVSTFG</sequence>
<dbReference type="GO" id="GO:0000978">
    <property type="term" value="F:RNA polymerase II cis-regulatory region sequence-specific DNA binding"/>
    <property type="evidence" value="ECO:0007669"/>
    <property type="project" value="TreeGrafter"/>
</dbReference>
<dbReference type="Pfam" id="PF00320">
    <property type="entry name" value="GATA"/>
    <property type="match status" value="2"/>
</dbReference>
<evidence type="ECO:0000256" key="9">
    <source>
        <dbReference type="ARBA" id="ARBA00023163"/>
    </source>
</evidence>
<evidence type="ECO:0000256" key="6">
    <source>
        <dbReference type="ARBA" id="ARBA00023015"/>
    </source>
</evidence>
<evidence type="ECO:0000256" key="11">
    <source>
        <dbReference type="PROSITE-ProRule" id="PRU00094"/>
    </source>
</evidence>
<accession>A0A4W3GJ27</accession>
<dbReference type="PROSITE" id="PS50114">
    <property type="entry name" value="GATA_ZN_FINGER_2"/>
    <property type="match status" value="2"/>
</dbReference>
<dbReference type="CDD" id="cd00202">
    <property type="entry name" value="ZnF_GATA"/>
    <property type="match status" value="2"/>
</dbReference>
<dbReference type="FunFam" id="3.30.50.10:FF:000001">
    <property type="entry name" value="GATA transcription factor (GATAd)"/>
    <property type="match status" value="1"/>
</dbReference>
<dbReference type="GO" id="GO:0000122">
    <property type="term" value="P:negative regulation of transcription by RNA polymerase II"/>
    <property type="evidence" value="ECO:0007669"/>
    <property type="project" value="TreeGrafter"/>
</dbReference>
<dbReference type="STRING" id="7868.ENSCMIP00000003092"/>
<keyword evidence="7" id="KW-0238">DNA-binding</keyword>
<evidence type="ECO:0000256" key="3">
    <source>
        <dbReference type="ARBA" id="ARBA00022737"/>
    </source>
</evidence>
<dbReference type="InterPro" id="IPR013088">
    <property type="entry name" value="Znf_NHR/GATA"/>
</dbReference>
<dbReference type="SMART" id="SM00401">
    <property type="entry name" value="ZnF_GATA"/>
    <property type="match status" value="2"/>
</dbReference>
<feature type="domain" description="GATA-type" evidence="12">
    <location>
        <begin position="77"/>
        <end position="132"/>
    </location>
</feature>
<keyword evidence="2" id="KW-0479">Metal-binding</keyword>
<dbReference type="InterPro" id="IPR000679">
    <property type="entry name" value="Znf_GATA"/>
</dbReference>
<reference evidence="13" key="5">
    <citation type="submission" date="2025-09" db="UniProtKB">
        <authorList>
            <consortium name="Ensembl"/>
        </authorList>
    </citation>
    <scope>IDENTIFICATION</scope>
</reference>
<keyword evidence="4 11" id="KW-0863">Zinc-finger</keyword>
<reference evidence="13" key="4">
    <citation type="submission" date="2025-08" db="UniProtKB">
        <authorList>
            <consortium name="Ensembl"/>
        </authorList>
    </citation>
    <scope>IDENTIFICATION</scope>
</reference>
<evidence type="ECO:0000256" key="8">
    <source>
        <dbReference type="ARBA" id="ARBA00023159"/>
    </source>
</evidence>
<evidence type="ECO:0000256" key="1">
    <source>
        <dbReference type="ARBA" id="ARBA00004123"/>
    </source>
</evidence>
<dbReference type="Proteomes" id="UP000314986">
    <property type="component" value="Unassembled WGS sequence"/>
</dbReference>
<dbReference type="InterPro" id="IPR039355">
    <property type="entry name" value="Transcription_factor_GATA"/>
</dbReference>
<evidence type="ECO:0000313" key="13">
    <source>
        <dbReference type="Ensembl" id="ENSCMIP00000003092.1"/>
    </source>
</evidence>
<organism evidence="13 14">
    <name type="scientific">Callorhinchus milii</name>
    <name type="common">Ghost shark</name>
    <dbReference type="NCBI Taxonomy" id="7868"/>
    <lineage>
        <taxon>Eukaryota</taxon>
        <taxon>Metazoa</taxon>
        <taxon>Chordata</taxon>
        <taxon>Craniata</taxon>
        <taxon>Vertebrata</taxon>
        <taxon>Chondrichthyes</taxon>
        <taxon>Holocephali</taxon>
        <taxon>Chimaeriformes</taxon>
        <taxon>Callorhinchidae</taxon>
        <taxon>Callorhinchus</taxon>
    </lineage>
</organism>
<dbReference type="Gene3D" id="3.30.50.10">
    <property type="entry name" value="Erythroid Transcription Factor GATA-1, subunit A"/>
    <property type="match status" value="2"/>
</dbReference>
<evidence type="ECO:0000256" key="10">
    <source>
        <dbReference type="ARBA" id="ARBA00023242"/>
    </source>
</evidence>
<dbReference type="AlphaFoldDB" id="A0A4W3GJ27"/>
<evidence type="ECO:0000256" key="2">
    <source>
        <dbReference type="ARBA" id="ARBA00022723"/>
    </source>
</evidence>
<protein>
    <submittedName>
        <fullName evidence="13">GATA-binding factor 1-A-like</fullName>
    </submittedName>
</protein>
<feature type="domain" description="GATA-type" evidence="12">
    <location>
        <begin position="131"/>
        <end position="174"/>
    </location>
</feature>
<dbReference type="Ensembl" id="ENSCMIT00000003206.1">
    <property type="protein sequence ID" value="ENSCMIP00000003092.1"/>
    <property type="gene ID" value="ENSCMIG00000001834.1"/>
</dbReference>
<evidence type="ECO:0000256" key="4">
    <source>
        <dbReference type="ARBA" id="ARBA00022771"/>
    </source>
</evidence>
<reference evidence="14" key="3">
    <citation type="journal article" date="2014" name="Nature">
        <title>Elephant shark genome provides unique insights into gnathostome evolution.</title>
        <authorList>
            <consortium name="International Elephant Shark Genome Sequencing Consortium"/>
            <person name="Venkatesh B."/>
            <person name="Lee A.P."/>
            <person name="Ravi V."/>
            <person name="Maurya A.K."/>
            <person name="Lian M.M."/>
            <person name="Swann J.B."/>
            <person name="Ohta Y."/>
            <person name="Flajnik M.F."/>
            <person name="Sutoh Y."/>
            <person name="Kasahara M."/>
            <person name="Hoon S."/>
            <person name="Gangu V."/>
            <person name="Roy S.W."/>
            <person name="Irimia M."/>
            <person name="Korzh V."/>
            <person name="Kondrychyn I."/>
            <person name="Lim Z.W."/>
            <person name="Tay B.H."/>
            <person name="Tohari S."/>
            <person name="Kong K.W."/>
            <person name="Ho S."/>
            <person name="Lorente-Galdos B."/>
            <person name="Quilez J."/>
            <person name="Marques-Bonet T."/>
            <person name="Raney B.J."/>
            <person name="Ingham P.W."/>
            <person name="Tay A."/>
            <person name="Hillier L.W."/>
            <person name="Minx P."/>
            <person name="Boehm T."/>
            <person name="Wilson R.K."/>
            <person name="Brenner S."/>
            <person name="Warren W.C."/>
        </authorList>
    </citation>
    <scope>NUCLEOTIDE SEQUENCE [LARGE SCALE GENOMIC DNA]</scope>
</reference>
<keyword evidence="6" id="KW-0805">Transcription regulation</keyword>
<dbReference type="GO" id="GO:0005634">
    <property type="term" value="C:nucleus"/>
    <property type="evidence" value="ECO:0007669"/>
    <property type="project" value="UniProtKB-SubCell"/>
</dbReference>
<keyword evidence="9" id="KW-0804">Transcription</keyword>
<evidence type="ECO:0000259" key="12">
    <source>
        <dbReference type="PROSITE" id="PS50114"/>
    </source>
</evidence>
<name>A0A4W3GJ27_CALMI</name>
<dbReference type="GO" id="GO:0045165">
    <property type="term" value="P:cell fate commitment"/>
    <property type="evidence" value="ECO:0007669"/>
    <property type="project" value="TreeGrafter"/>
</dbReference>
<dbReference type="InParanoid" id="A0A4W3GJ27"/>
<evidence type="ECO:0000313" key="14">
    <source>
        <dbReference type="Proteomes" id="UP000314986"/>
    </source>
</evidence>
<evidence type="ECO:0000256" key="5">
    <source>
        <dbReference type="ARBA" id="ARBA00022833"/>
    </source>
</evidence>
<keyword evidence="10" id="KW-0539">Nucleus</keyword>
<dbReference type="PROSITE" id="PS00344">
    <property type="entry name" value="GATA_ZN_FINGER_1"/>
    <property type="match status" value="2"/>
</dbReference>
<keyword evidence="5" id="KW-0862">Zinc</keyword>
<evidence type="ECO:0000256" key="7">
    <source>
        <dbReference type="ARBA" id="ARBA00023125"/>
    </source>
</evidence>
<dbReference type="GO" id="GO:0045944">
    <property type="term" value="P:positive regulation of transcription by RNA polymerase II"/>
    <property type="evidence" value="ECO:0007669"/>
    <property type="project" value="TreeGrafter"/>
</dbReference>
<keyword evidence="14" id="KW-1185">Reference proteome</keyword>
<keyword evidence="3" id="KW-0677">Repeat</keyword>
<dbReference type="SUPFAM" id="SSF57716">
    <property type="entry name" value="Glucocorticoid receptor-like (DNA-binding domain)"/>
    <property type="match status" value="2"/>
</dbReference>